<accession>A0A0W0G2A6</accession>
<proteinExistence type="predicted"/>
<evidence type="ECO:0000313" key="1">
    <source>
        <dbReference type="EMBL" id="KTB42689.1"/>
    </source>
</evidence>
<gene>
    <name evidence="1" type="ORF">WG66_4718</name>
</gene>
<reference evidence="1 2" key="1">
    <citation type="submission" date="2015-12" db="EMBL/GenBank/DDBJ databases">
        <title>Draft genome sequence of Moniliophthora roreri, the causal agent of frosty pod rot of cacao.</title>
        <authorList>
            <person name="Aime M.C."/>
            <person name="Diaz-Valderrama J.R."/>
            <person name="Kijpornyongpan T."/>
            <person name="Phillips-Mora W."/>
        </authorList>
    </citation>
    <scope>NUCLEOTIDE SEQUENCE [LARGE SCALE GENOMIC DNA]</scope>
    <source>
        <strain evidence="1 2">MCA 2952</strain>
    </source>
</reference>
<protein>
    <submittedName>
        <fullName evidence="1">Uncharacterized protein</fullName>
    </submittedName>
</protein>
<dbReference type="AlphaFoldDB" id="A0A0W0G2A6"/>
<sequence length="112" mass="12531">MVPNSRGRQAGVSYERAFNAYRDKDLKRGEDHSSRRIAVIGYAKENLLSSTSVPGEQVPSIYVRFRENSKRSGSVTEDLTNIRIRRKGNSASSLIPGRESACMTYSMSYPIP</sequence>
<dbReference type="Proteomes" id="UP000054988">
    <property type="component" value="Unassembled WGS sequence"/>
</dbReference>
<name>A0A0W0G2A6_MONRR</name>
<organism evidence="1 2">
    <name type="scientific">Moniliophthora roreri</name>
    <name type="common">Frosty pod rot fungus</name>
    <name type="synonym">Monilia roreri</name>
    <dbReference type="NCBI Taxonomy" id="221103"/>
    <lineage>
        <taxon>Eukaryota</taxon>
        <taxon>Fungi</taxon>
        <taxon>Dikarya</taxon>
        <taxon>Basidiomycota</taxon>
        <taxon>Agaricomycotina</taxon>
        <taxon>Agaricomycetes</taxon>
        <taxon>Agaricomycetidae</taxon>
        <taxon>Agaricales</taxon>
        <taxon>Marasmiineae</taxon>
        <taxon>Marasmiaceae</taxon>
        <taxon>Moniliophthora</taxon>
    </lineage>
</organism>
<dbReference type="EMBL" id="LATX01001304">
    <property type="protein sequence ID" value="KTB42689.1"/>
    <property type="molecule type" value="Genomic_DNA"/>
</dbReference>
<comment type="caution">
    <text evidence="1">The sequence shown here is derived from an EMBL/GenBank/DDBJ whole genome shotgun (WGS) entry which is preliminary data.</text>
</comment>
<evidence type="ECO:0000313" key="2">
    <source>
        <dbReference type="Proteomes" id="UP000054988"/>
    </source>
</evidence>